<evidence type="ECO:0000259" key="6">
    <source>
        <dbReference type="Pfam" id="PF05485"/>
    </source>
</evidence>
<reference evidence="7" key="1">
    <citation type="journal article" date="2023" name="G3 (Bethesda)">
        <title>Whole genome assembly and annotation of the endangered Caribbean coral Acropora cervicornis.</title>
        <authorList>
            <person name="Selwyn J.D."/>
            <person name="Vollmer S.V."/>
        </authorList>
    </citation>
    <scope>NUCLEOTIDE SEQUENCE</scope>
    <source>
        <strain evidence="7">K2</strain>
    </source>
</reference>
<evidence type="ECO:0000256" key="4">
    <source>
        <dbReference type="ARBA" id="ARBA00023125"/>
    </source>
</evidence>
<gene>
    <name evidence="7" type="ORF">P5673_010855</name>
</gene>
<evidence type="ECO:0000313" key="8">
    <source>
        <dbReference type="Proteomes" id="UP001249851"/>
    </source>
</evidence>
<evidence type="ECO:0000313" key="7">
    <source>
        <dbReference type="EMBL" id="KAK2565683.1"/>
    </source>
</evidence>
<accession>A0AAD9V8Y3</accession>
<protein>
    <recommendedName>
        <fullName evidence="6">THAP-type domain-containing protein</fullName>
    </recommendedName>
</protein>
<feature type="compositionally biased region" description="Polar residues" evidence="5">
    <location>
        <begin position="86"/>
        <end position="102"/>
    </location>
</feature>
<evidence type="ECO:0000256" key="5">
    <source>
        <dbReference type="SAM" id="MobiDB-lite"/>
    </source>
</evidence>
<dbReference type="EMBL" id="JARQWQ010000019">
    <property type="protein sequence ID" value="KAK2565683.1"/>
    <property type="molecule type" value="Genomic_DNA"/>
</dbReference>
<organism evidence="7 8">
    <name type="scientific">Acropora cervicornis</name>
    <name type="common">Staghorn coral</name>
    <dbReference type="NCBI Taxonomy" id="6130"/>
    <lineage>
        <taxon>Eukaryota</taxon>
        <taxon>Metazoa</taxon>
        <taxon>Cnidaria</taxon>
        <taxon>Anthozoa</taxon>
        <taxon>Hexacorallia</taxon>
        <taxon>Scleractinia</taxon>
        <taxon>Astrocoeniina</taxon>
        <taxon>Acroporidae</taxon>
        <taxon>Acropora</taxon>
    </lineage>
</organism>
<dbReference type="InterPro" id="IPR006612">
    <property type="entry name" value="THAP_Znf"/>
</dbReference>
<keyword evidence="3" id="KW-0862">Zinc</keyword>
<evidence type="ECO:0000256" key="3">
    <source>
        <dbReference type="ARBA" id="ARBA00022833"/>
    </source>
</evidence>
<dbReference type="GO" id="GO:0008270">
    <property type="term" value="F:zinc ion binding"/>
    <property type="evidence" value="ECO:0007669"/>
    <property type="project" value="UniProtKB-KW"/>
</dbReference>
<feature type="region of interest" description="Disordered" evidence="5">
    <location>
        <begin position="82"/>
        <end position="102"/>
    </location>
</feature>
<comment type="caution">
    <text evidence="7">The sequence shown here is derived from an EMBL/GenBank/DDBJ whole genome shotgun (WGS) entry which is preliminary data.</text>
</comment>
<dbReference type="Proteomes" id="UP001249851">
    <property type="component" value="Unassembled WGS sequence"/>
</dbReference>
<keyword evidence="1" id="KW-0479">Metal-binding</keyword>
<feature type="region of interest" description="Disordered" evidence="5">
    <location>
        <begin position="1"/>
        <end position="27"/>
    </location>
</feature>
<evidence type="ECO:0000256" key="2">
    <source>
        <dbReference type="ARBA" id="ARBA00022771"/>
    </source>
</evidence>
<dbReference type="AlphaFoldDB" id="A0AAD9V8Y3"/>
<feature type="domain" description="THAP-type" evidence="6">
    <location>
        <begin position="22"/>
        <end position="62"/>
    </location>
</feature>
<keyword evidence="2" id="KW-0863">Zinc-finger</keyword>
<proteinExistence type="predicted"/>
<reference evidence="7" key="2">
    <citation type="journal article" date="2023" name="Science">
        <title>Genomic signatures of disease resistance in endangered staghorn corals.</title>
        <authorList>
            <person name="Vollmer S.V."/>
            <person name="Selwyn J.D."/>
            <person name="Despard B.A."/>
            <person name="Roesel C.L."/>
        </authorList>
    </citation>
    <scope>NUCLEOTIDE SEQUENCE</scope>
    <source>
        <strain evidence="7">K2</strain>
    </source>
</reference>
<sequence length="102" mass="11379">MSGGRAKNPVSRHENEGTVDPEGNRVGFFGFPKDQNLRQEWLVKINDGPHFKLTEATKVCSSVVFSPKSCEERNWRYNKKLVPRGSSANISSKGPSTITENN</sequence>
<dbReference type="GO" id="GO:0003677">
    <property type="term" value="F:DNA binding"/>
    <property type="evidence" value="ECO:0007669"/>
    <property type="project" value="UniProtKB-KW"/>
</dbReference>
<keyword evidence="4" id="KW-0238">DNA-binding</keyword>
<keyword evidence="8" id="KW-1185">Reference proteome</keyword>
<evidence type="ECO:0000256" key="1">
    <source>
        <dbReference type="ARBA" id="ARBA00022723"/>
    </source>
</evidence>
<name>A0AAD9V8Y3_ACRCE</name>
<dbReference type="Pfam" id="PF05485">
    <property type="entry name" value="THAP"/>
    <property type="match status" value="1"/>
</dbReference>